<gene>
    <name evidence="1" type="ordered locus">AM1_A0380</name>
</gene>
<geneLocation type="plasmid" evidence="1 2">
    <name>pREB1</name>
</geneLocation>
<accession>A8ZL30</accession>
<proteinExistence type="predicted"/>
<dbReference type="EMBL" id="CP000838">
    <property type="protein sequence ID" value="ABW31498.1"/>
    <property type="molecule type" value="Genomic_DNA"/>
</dbReference>
<organism evidence="1 2">
    <name type="scientific">Acaryochloris marina (strain MBIC 11017)</name>
    <dbReference type="NCBI Taxonomy" id="329726"/>
    <lineage>
        <taxon>Bacteria</taxon>
        <taxon>Bacillati</taxon>
        <taxon>Cyanobacteriota</taxon>
        <taxon>Cyanophyceae</taxon>
        <taxon>Acaryochloridales</taxon>
        <taxon>Acaryochloridaceae</taxon>
        <taxon>Acaryochloris</taxon>
    </lineage>
</organism>
<reference evidence="1 2" key="1">
    <citation type="journal article" date="2008" name="Proc. Natl. Acad. Sci. U.S.A.">
        <title>Niche adaptation and genome expansion in the chlorophyll d-producing cyanobacterium Acaryochloris marina.</title>
        <authorList>
            <person name="Swingley W.D."/>
            <person name="Chen M."/>
            <person name="Cheung P.C."/>
            <person name="Conrad A.L."/>
            <person name="Dejesa L.C."/>
            <person name="Hao J."/>
            <person name="Honchak B.M."/>
            <person name="Karbach L.E."/>
            <person name="Kurdoglu A."/>
            <person name="Lahiri S."/>
            <person name="Mastrian S.D."/>
            <person name="Miyashita H."/>
            <person name="Page L."/>
            <person name="Ramakrishna P."/>
            <person name="Satoh S."/>
            <person name="Sattley W.M."/>
            <person name="Shimada Y."/>
            <person name="Taylor H.L."/>
            <person name="Tomo T."/>
            <person name="Tsuchiya T."/>
            <person name="Wang Z.T."/>
            <person name="Raymond J."/>
            <person name="Mimuro M."/>
            <person name="Blankenship R.E."/>
            <person name="Touchman J.W."/>
        </authorList>
    </citation>
    <scope>NUCLEOTIDE SEQUENCE [LARGE SCALE GENOMIC DNA]</scope>
    <source>
        <strain evidence="2">MBIC 11017</strain>
        <plasmid evidence="2">Plasmid pREB1</plasmid>
    </source>
</reference>
<keyword evidence="1" id="KW-0614">Plasmid</keyword>
<sequence>MADYRSLPTKQIRAVAHYLAPPTGANKAGGTLSVTAN</sequence>
<dbReference type="HOGENOM" id="CLU_3338781_0_0_3"/>
<evidence type="ECO:0000313" key="2">
    <source>
        <dbReference type="Proteomes" id="UP000000268"/>
    </source>
</evidence>
<name>A8ZL30_ACAM1</name>
<keyword evidence="2" id="KW-1185">Reference proteome</keyword>
<dbReference type="Proteomes" id="UP000000268">
    <property type="component" value="Plasmid pREB1"/>
</dbReference>
<protein>
    <submittedName>
        <fullName evidence="1">Uncharacterized protein</fullName>
    </submittedName>
</protein>
<dbReference type="KEGG" id="amr:AM1_A0380"/>
<evidence type="ECO:0000313" key="1">
    <source>
        <dbReference type="EMBL" id="ABW31498.1"/>
    </source>
</evidence>
<dbReference type="AlphaFoldDB" id="A8ZL30"/>